<dbReference type="EMBL" id="VUJX02000011">
    <property type="protein sequence ID" value="KAL0930385.1"/>
    <property type="molecule type" value="Genomic_DNA"/>
</dbReference>
<dbReference type="Proteomes" id="UP000805649">
    <property type="component" value="Unassembled WGS sequence"/>
</dbReference>
<organism evidence="1 2">
    <name type="scientific">Colletotrichum truncatum</name>
    <name type="common">Anthracnose fungus</name>
    <name type="synonym">Colletotrichum capsici</name>
    <dbReference type="NCBI Taxonomy" id="5467"/>
    <lineage>
        <taxon>Eukaryota</taxon>
        <taxon>Fungi</taxon>
        <taxon>Dikarya</taxon>
        <taxon>Ascomycota</taxon>
        <taxon>Pezizomycotina</taxon>
        <taxon>Sordariomycetes</taxon>
        <taxon>Hypocreomycetidae</taxon>
        <taxon>Glomerellales</taxon>
        <taxon>Glomerellaceae</taxon>
        <taxon>Colletotrichum</taxon>
        <taxon>Colletotrichum truncatum species complex</taxon>
    </lineage>
</organism>
<protein>
    <submittedName>
        <fullName evidence="1">Uncharacterized protein</fullName>
    </submittedName>
</protein>
<reference evidence="1 2" key="1">
    <citation type="journal article" date="2020" name="Phytopathology">
        <title>Genome Sequence Resources of Colletotrichum truncatum, C. plurivorum, C. musicola, and C. sojae: Four Species Pathogenic to Soybean (Glycine max).</title>
        <authorList>
            <person name="Rogerio F."/>
            <person name="Boufleur T.R."/>
            <person name="Ciampi-Guillardi M."/>
            <person name="Sukno S.A."/>
            <person name="Thon M.R."/>
            <person name="Massola Junior N.S."/>
            <person name="Baroncelli R."/>
        </authorList>
    </citation>
    <scope>NUCLEOTIDE SEQUENCE [LARGE SCALE GENOMIC DNA]</scope>
    <source>
        <strain evidence="1 2">CMES1059</strain>
    </source>
</reference>
<accession>A0ACC3YEY2</accession>
<gene>
    <name evidence="1" type="ORF">CTRU02_214460</name>
</gene>
<name>A0ACC3YEY2_COLTU</name>
<sequence length="106" mass="11811">MRYFFILGALLPSLAAAKDCAYFWSAGDAVGIENAMRFTVKSCKDDIGGNADNLFERAAVNGAAPNFCTVCRNVRRVTYDYDKNDNKGNKYSLRCGYYKKFSCSQS</sequence>
<evidence type="ECO:0000313" key="1">
    <source>
        <dbReference type="EMBL" id="KAL0930385.1"/>
    </source>
</evidence>
<keyword evidence="2" id="KW-1185">Reference proteome</keyword>
<evidence type="ECO:0000313" key="2">
    <source>
        <dbReference type="Proteomes" id="UP000805649"/>
    </source>
</evidence>
<comment type="caution">
    <text evidence="1">The sequence shown here is derived from an EMBL/GenBank/DDBJ whole genome shotgun (WGS) entry which is preliminary data.</text>
</comment>
<proteinExistence type="predicted"/>